<dbReference type="EMBL" id="JBHTMC010000001">
    <property type="protein sequence ID" value="MFD1262091.1"/>
    <property type="molecule type" value="Genomic_DNA"/>
</dbReference>
<keyword evidence="1" id="KW-0732">Signal</keyword>
<evidence type="ECO:0000256" key="1">
    <source>
        <dbReference type="SAM" id="SignalP"/>
    </source>
</evidence>
<evidence type="ECO:0000313" key="3">
    <source>
        <dbReference type="Proteomes" id="UP001597158"/>
    </source>
</evidence>
<proteinExistence type="predicted"/>
<comment type="caution">
    <text evidence="2">The sequence shown here is derived from an EMBL/GenBank/DDBJ whole genome shotgun (WGS) entry which is preliminary data.</text>
</comment>
<dbReference type="RefSeq" id="WP_277830284.1">
    <property type="nucleotide sequence ID" value="NZ_JARQZE010000001.1"/>
</dbReference>
<evidence type="ECO:0008006" key="4">
    <source>
        <dbReference type="Google" id="ProtNLM"/>
    </source>
</evidence>
<gene>
    <name evidence="2" type="ORF">ACFQ4M_00755</name>
</gene>
<sequence length="389" mass="41440">MIRSLLAALAVVALPAAAETGVDWQFSGFATAGAVYTSSHALQFARIGIDAPGGNRVDAGPDSVLGLQLNGRFGERSAAVLQLITRETQRGDHTPRPALAFISHALTPALSVRAGRLRSPFFMLSDSADLNYSHPWVRPPVEVYGLNPFSDIDGIDLLYRTPVGPAHLELHPYAGRSRIPVIGGGRATLDNLVGLSVTMEAGEFSISAGHAIAELSVQRSSARVAALPGELRSLLSGDDARASFSSIGLQWDDGRWLFSAELARNTADAFTSSARGAYASLGRRSGAFTPYLVLARQWQDEPAVRLATADPGLGALVSAFNRSRNQSQRSLTLGVRWDFASAAALKTELTHVRTERGAHGTFIARGDPFARGLDNRAINLLSVSVDVVF</sequence>
<protein>
    <recommendedName>
        <fullName evidence="4">Porin</fullName>
    </recommendedName>
</protein>
<feature type="chain" id="PRO_5046125902" description="Porin" evidence="1">
    <location>
        <begin position="19"/>
        <end position="389"/>
    </location>
</feature>
<reference evidence="3" key="1">
    <citation type="journal article" date="2019" name="Int. J. Syst. Evol. Microbiol.">
        <title>The Global Catalogue of Microorganisms (GCM) 10K type strain sequencing project: providing services to taxonomists for standard genome sequencing and annotation.</title>
        <authorList>
            <consortium name="The Broad Institute Genomics Platform"/>
            <consortium name="The Broad Institute Genome Sequencing Center for Infectious Disease"/>
            <person name="Wu L."/>
            <person name="Ma J."/>
        </authorList>
    </citation>
    <scope>NUCLEOTIDE SEQUENCE [LARGE SCALE GENOMIC DNA]</scope>
    <source>
        <strain evidence="3">CCUG 48884</strain>
    </source>
</reference>
<feature type="signal peptide" evidence="1">
    <location>
        <begin position="1"/>
        <end position="18"/>
    </location>
</feature>
<dbReference type="InterPro" id="IPR023614">
    <property type="entry name" value="Porin_dom_sf"/>
</dbReference>
<name>A0ABW3W801_9RHOO</name>
<keyword evidence="3" id="KW-1185">Reference proteome</keyword>
<accession>A0ABW3W801</accession>
<dbReference type="Proteomes" id="UP001597158">
    <property type="component" value="Unassembled WGS sequence"/>
</dbReference>
<evidence type="ECO:0000313" key="2">
    <source>
        <dbReference type="EMBL" id="MFD1262091.1"/>
    </source>
</evidence>
<dbReference type="SUPFAM" id="SSF56935">
    <property type="entry name" value="Porins"/>
    <property type="match status" value="1"/>
</dbReference>
<dbReference type="Gene3D" id="2.40.160.10">
    <property type="entry name" value="Porin"/>
    <property type="match status" value="1"/>
</dbReference>
<organism evidence="2 3">
    <name type="scientific">Thauera mechernichensis</name>
    <dbReference type="NCBI Taxonomy" id="82788"/>
    <lineage>
        <taxon>Bacteria</taxon>
        <taxon>Pseudomonadati</taxon>
        <taxon>Pseudomonadota</taxon>
        <taxon>Betaproteobacteria</taxon>
        <taxon>Rhodocyclales</taxon>
        <taxon>Zoogloeaceae</taxon>
        <taxon>Thauera</taxon>
    </lineage>
</organism>